<dbReference type="GO" id="GO:0006633">
    <property type="term" value="P:fatty acid biosynthetic process"/>
    <property type="evidence" value="ECO:0007669"/>
    <property type="project" value="InterPro"/>
</dbReference>
<dbReference type="PROSITE" id="PS51257">
    <property type="entry name" value="PROKAR_LIPOPROTEIN"/>
    <property type="match status" value="1"/>
</dbReference>
<dbReference type="InterPro" id="IPR013751">
    <property type="entry name" value="ACP_syn_III_N"/>
</dbReference>
<gene>
    <name evidence="5" type="ORF">SAMN04487771_102616</name>
</gene>
<dbReference type="GO" id="GO:0044550">
    <property type="term" value="P:secondary metabolite biosynthetic process"/>
    <property type="evidence" value="ECO:0007669"/>
    <property type="project" value="TreeGrafter"/>
</dbReference>
<reference evidence="5 6" key="1">
    <citation type="submission" date="2016-10" db="EMBL/GenBank/DDBJ databases">
        <authorList>
            <person name="de Groot N.N."/>
        </authorList>
    </citation>
    <scope>NUCLEOTIDE SEQUENCE [LARGE SCALE GENOMIC DNA]</scope>
    <source>
        <strain evidence="5 6">KH1P1</strain>
    </source>
</reference>
<feature type="domain" description="Beta-ketoacyl-[acyl-carrier-protein] synthase III N-terminal" evidence="4">
    <location>
        <begin position="114"/>
        <end position="187"/>
    </location>
</feature>
<dbReference type="Gene3D" id="3.40.47.10">
    <property type="match status" value="1"/>
</dbReference>
<dbReference type="AlphaFoldDB" id="A0A1I0FJI4"/>
<keyword evidence="1" id="KW-0808">Transferase</keyword>
<sequence length="362" mass="39379">MSVFKSSGIGIAGIACAVPKNNVPVESFTSVFGEEVTSKFTSGTGIKATYKALPEQTASDLAVAAAEELFSHIPVDKSEIGAMFLVTQSPDYRRPSSASIVQLRLGLPIDCSCMEINLGCSGFVYGLQTAMAMMSSSDYKYGLLLMGETATKLVDPLDKSIVMMYGDAGAAILLERQEGTETTTLLRSDGSRYRAIVLPAGGFRDMNPGHERFMCSDGIERSLYDIFMDGTSVFSFSISDVPEAITDYLKLTETTVADYNAFVFHQANQFIIKQLIRKMKLPKDQVPLSLDRYGNTGGISIPLTLCDAYGEKDGEKLKALICGFGIGLSWGVANIEVETDRIYPVVQTEDYYKDGKLIPGQY</sequence>
<accession>A0A1I0FJI4</accession>
<dbReference type="PANTHER" id="PTHR34069:SF2">
    <property type="entry name" value="BETA-KETOACYL-[ACYL-CARRIER-PROTEIN] SYNTHASE III"/>
    <property type="match status" value="1"/>
</dbReference>
<dbReference type="Pfam" id="PF08541">
    <property type="entry name" value="ACP_syn_III_C"/>
    <property type="match status" value="1"/>
</dbReference>
<dbReference type="SUPFAM" id="SSF53901">
    <property type="entry name" value="Thiolase-like"/>
    <property type="match status" value="1"/>
</dbReference>
<dbReference type="CDD" id="cd00830">
    <property type="entry name" value="KAS_III"/>
    <property type="match status" value="1"/>
</dbReference>
<evidence type="ECO:0000259" key="3">
    <source>
        <dbReference type="Pfam" id="PF08541"/>
    </source>
</evidence>
<dbReference type="RefSeq" id="WP_074649663.1">
    <property type="nucleotide sequence ID" value="NZ_FOIL01000026.1"/>
</dbReference>
<dbReference type="Pfam" id="PF08545">
    <property type="entry name" value="ACP_syn_III"/>
    <property type="match status" value="1"/>
</dbReference>
<evidence type="ECO:0000313" key="5">
    <source>
        <dbReference type="EMBL" id="SET58235.1"/>
    </source>
</evidence>
<dbReference type="GO" id="GO:0004315">
    <property type="term" value="F:3-oxoacyl-[acyl-carrier-protein] synthase activity"/>
    <property type="evidence" value="ECO:0007669"/>
    <property type="project" value="InterPro"/>
</dbReference>
<evidence type="ECO:0000259" key="4">
    <source>
        <dbReference type="Pfam" id="PF08545"/>
    </source>
</evidence>
<protein>
    <submittedName>
        <fullName evidence="5">3-oxoacyl-[acyl-carrier-protein] synthase-3</fullName>
    </submittedName>
</protein>
<dbReference type="EMBL" id="FOIL01000026">
    <property type="protein sequence ID" value="SET58235.1"/>
    <property type="molecule type" value="Genomic_DNA"/>
</dbReference>
<keyword evidence="2" id="KW-0012">Acyltransferase</keyword>
<keyword evidence="6" id="KW-1185">Reference proteome</keyword>
<feature type="domain" description="Beta-ketoacyl-[acyl-carrier-protein] synthase III C-terminal" evidence="3">
    <location>
        <begin position="252"/>
        <end position="335"/>
    </location>
</feature>
<dbReference type="InterPro" id="IPR013747">
    <property type="entry name" value="ACP_syn_III_C"/>
</dbReference>
<name>A0A1I0FJI4_9FIRM</name>
<organism evidence="5 6">
    <name type="scientific">[Clostridium] aminophilum</name>
    <dbReference type="NCBI Taxonomy" id="1526"/>
    <lineage>
        <taxon>Bacteria</taxon>
        <taxon>Bacillati</taxon>
        <taxon>Bacillota</taxon>
        <taxon>Clostridia</taxon>
        <taxon>Lachnospirales</taxon>
        <taxon>Lachnospiraceae</taxon>
    </lineage>
</organism>
<dbReference type="InterPro" id="IPR016039">
    <property type="entry name" value="Thiolase-like"/>
</dbReference>
<dbReference type="OrthoDB" id="9815506at2"/>
<proteinExistence type="predicted"/>
<evidence type="ECO:0000256" key="2">
    <source>
        <dbReference type="ARBA" id="ARBA00023315"/>
    </source>
</evidence>
<evidence type="ECO:0000313" key="6">
    <source>
        <dbReference type="Proteomes" id="UP000199820"/>
    </source>
</evidence>
<dbReference type="PANTHER" id="PTHR34069">
    <property type="entry name" value="3-OXOACYL-[ACYL-CARRIER-PROTEIN] SYNTHASE 3"/>
    <property type="match status" value="1"/>
</dbReference>
<evidence type="ECO:0000256" key="1">
    <source>
        <dbReference type="ARBA" id="ARBA00022679"/>
    </source>
</evidence>
<dbReference type="Proteomes" id="UP000199820">
    <property type="component" value="Unassembled WGS sequence"/>
</dbReference>